<protein>
    <submittedName>
        <fullName evidence="1">Poly(3-hydroxybutyrate) depolymerase</fullName>
    </submittedName>
</protein>
<dbReference type="AlphaFoldDB" id="A0A840AEN0"/>
<organism evidence="1 2">
    <name type="scientific">Roseococcus suduntuyensis</name>
    <dbReference type="NCBI Taxonomy" id="455361"/>
    <lineage>
        <taxon>Bacteria</taxon>
        <taxon>Pseudomonadati</taxon>
        <taxon>Pseudomonadota</taxon>
        <taxon>Alphaproteobacteria</taxon>
        <taxon>Acetobacterales</taxon>
        <taxon>Roseomonadaceae</taxon>
        <taxon>Roseococcus</taxon>
    </lineage>
</organism>
<comment type="caution">
    <text evidence="1">The sequence shown here is derived from an EMBL/GenBank/DDBJ whole genome shotgun (WGS) entry which is preliminary data.</text>
</comment>
<dbReference type="Proteomes" id="UP000553193">
    <property type="component" value="Unassembled WGS sequence"/>
</dbReference>
<dbReference type="InterPro" id="IPR029058">
    <property type="entry name" value="AB_hydrolase_fold"/>
</dbReference>
<gene>
    <name evidence="1" type="ORF">GGQ83_002454</name>
</gene>
<evidence type="ECO:0000313" key="2">
    <source>
        <dbReference type="Proteomes" id="UP000553193"/>
    </source>
</evidence>
<keyword evidence="2" id="KW-1185">Reference proteome</keyword>
<sequence>MRRRALLLGGAALSLPGAAPVPPVHLHRPAAWRPGGRVVVVVHGVGRNADGYRDAWAPHAEAHGFLLLCPEFSQGQFPGARQFSQGNARAPRAQWRFGALEAAVDAALAAQGDAPGRDFSLYGHSAGAQFVHRHLLLTGATRARRVVIANAGWYSFPDTGTPFPHGLGGLDLAPAALRAALARDVVILLGEADTDPHHPSLRRDPVTDRQGVNRLERGRNFFAAAQALAASEGVAFGWRLITVPGVAHVNARMAVAAAPLLA</sequence>
<dbReference type="Gene3D" id="3.40.50.1820">
    <property type="entry name" value="alpha/beta hydrolase"/>
    <property type="match status" value="1"/>
</dbReference>
<accession>A0A840AEN0</accession>
<dbReference type="SUPFAM" id="SSF53474">
    <property type="entry name" value="alpha/beta-Hydrolases"/>
    <property type="match status" value="1"/>
</dbReference>
<dbReference type="RefSeq" id="WP_184384393.1">
    <property type="nucleotide sequence ID" value="NZ_JACIDJ010000004.1"/>
</dbReference>
<dbReference type="EMBL" id="JACIDJ010000004">
    <property type="protein sequence ID" value="MBB3899006.1"/>
    <property type="molecule type" value="Genomic_DNA"/>
</dbReference>
<name>A0A840AEN0_9PROT</name>
<proteinExistence type="predicted"/>
<reference evidence="1 2" key="1">
    <citation type="submission" date="2020-08" db="EMBL/GenBank/DDBJ databases">
        <title>Genomic Encyclopedia of Type Strains, Phase IV (KMG-IV): sequencing the most valuable type-strain genomes for metagenomic binning, comparative biology and taxonomic classification.</title>
        <authorList>
            <person name="Goeker M."/>
        </authorList>
    </citation>
    <scope>NUCLEOTIDE SEQUENCE [LARGE SCALE GENOMIC DNA]</scope>
    <source>
        <strain evidence="1 2">DSM 19979</strain>
    </source>
</reference>
<evidence type="ECO:0000313" key="1">
    <source>
        <dbReference type="EMBL" id="MBB3899006.1"/>
    </source>
</evidence>